<dbReference type="Gramene" id="RZC68492">
    <property type="protein sequence ID" value="RZC68492"/>
    <property type="gene ID" value="C5167_031829"/>
</dbReference>
<keyword evidence="2" id="KW-1185">Reference proteome</keyword>
<dbReference type="Proteomes" id="UP000316621">
    <property type="component" value="Chromosome 7"/>
</dbReference>
<gene>
    <name evidence="1" type="ORF">C5167_031829</name>
</gene>
<organism evidence="1 2">
    <name type="scientific">Papaver somniferum</name>
    <name type="common">Opium poppy</name>
    <dbReference type="NCBI Taxonomy" id="3469"/>
    <lineage>
        <taxon>Eukaryota</taxon>
        <taxon>Viridiplantae</taxon>
        <taxon>Streptophyta</taxon>
        <taxon>Embryophyta</taxon>
        <taxon>Tracheophyta</taxon>
        <taxon>Spermatophyta</taxon>
        <taxon>Magnoliopsida</taxon>
        <taxon>Ranunculales</taxon>
        <taxon>Papaveraceae</taxon>
        <taxon>Papaveroideae</taxon>
        <taxon>Papaver</taxon>
    </lineage>
</organism>
<evidence type="ECO:0000313" key="2">
    <source>
        <dbReference type="Proteomes" id="UP000316621"/>
    </source>
</evidence>
<proteinExistence type="predicted"/>
<dbReference type="AlphaFoldDB" id="A0A4Y7K841"/>
<accession>A0A4Y7K841</accession>
<dbReference type="EMBL" id="CM010721">
    <property type="protein sequence ID" value="RZC68492.1"/>
    <property type="molecule type" value="Genomic_DNA"/>
</dbReference>
<reference evidence="1 2" key="1">
    <citation type="journal article" date="2018" name="Science">
        <title>The opium poppy genome and morphinan production.</title>
        <authorList>
            <person name="Guo L."/>
            <person name="Winzer T."/>
            <person name="Yang X."/>
            <person name="Li Y."/>
            <person name="Ning Z."/>
            <person name="He Z."/>
            <person name="Teodor R."/>
            <person name="Lu Y."/>
            <person name="Bowser T.A."/>
            <person name="Graham I.A."/>
            <person name="Ye K."/>
        </authorList>
    </citation>
    <scope>NUCLEOTIDE SEQUENCE [LARGE SCALE GENOMIC DNA]</scope>
    <source>
        <strain evidence="2">cv. HN1</strain>
        <tissue evidence="1">Leaves</tissue>
    </source>
</reference>
<name>A0A4Y7K841_PAPSO</name>
<sequence length="94" mass="10767">MRIRLPILIGSDKAVIGRRRAAETGADDADMAYRVVAYHIRLLIQASKHKLLLVKYLLAHRRKDGYSRFQETDEVKEKFSDPKSISSIQLGIRT</sequence>
<protein>
    <submittedName>
        <fullName evidence="1">Uncharacterized protein</fullName>
    </submittedName>
</protein>
<evidence type="ECO:0000313" key="1">
    <source>
        <dbReference type="EMBL" id="RZC68492.1"/>
    </source>
</evidence>